<protein>
    <recommendedName>
        <fullName evidence="3">Copper transporter MctB</fullName>
    </recommendedName>
</protein>
<dbReference type="InterPro" id="IPR021522">
    <property type="entry name" value="MctB"/>
</dbReference>
<dbReference type="Pfam" id="PF11382">
    <property type="entry name" value="MctB"/>
    <property type="match status" value="1"/>
</dbReference>
<dbReference type="RefSeq" id="WP_155337093.1">
    <property type="nucleotide sequence ID" value="NZ_BAAABN010000098.1"/>
</dbReference>
<dbReference type="GO" id="GO:0055070">
    <property type="term" value="P:copper ion homeostasis"/>
    <property type="evidence" value="ECO:0007669"/>
    <property type="project" value="InterPro"/>
</dbReference>
<proteinExistence type="predicted"/>
<comment type="caution">
    <text evidence="1">The sequence shown here is derived from an EMBL/GenBank/DDBJ whole genome shotgun (WGS) entry which is preliminary data.</text>
</comment>
<dbReference type="Proteomes" id="UP000334990">
    <property type="component" value="Unassembled WGS sequence"/>
</dbReference>
<gene>
    <name evidence="1" type="ORF">Acor_28420</name>
</gene>
<sequence>MIDFRYHLVSIVAIFLALTVGIVLGSTVLQNPIIRSTQATAESIKKMNQDQRDQIAALQAREDGNNAFVSDATPELVQGNLAGEHVLVVEAPGAPSGLRDQVREVIERAGGTYTGRITLTDKFLSAEQTGVLDGLAAQLSPIGTVFAEGATPYDKAGQVLASALVTNTPLSAGTVNTATSAVLQVFQEGGFIAMSDDPSKRATLAVVVAPATPYEGDDADAQNGAIVAVAGALDNGSLGTVVAGTATASGTGGVIAAVLDSGDEASQVSTVDTLDLPSGRVALVYALREQHAGRSGAYGIGSGATAFAPTPSASPSPVATGG</sequence>
<keyword evidence="2" id="KW-1185">Reference proteome</keyword>
<name>A0A5M3W2G0_9ACTN</name>
<evidence type="ECO:0000313" key="1">
    <source>
        <dbReference type="EMBL" id="GES00778.1"/>
    </source>
</evidence>
<organism evidence="1 2">
    <name type="scientific">Acrocarpospora corrugata</name>
    <dbReference type="NCBI Taxonomy" id="35763"/>
    <lineage>
        <taxon>Bacteria</taxon>
        <taxon>Bacillati</taxon>
        <taxon>Actinomycetota</taxon>
        <taxon>Actinomycetes</taxon>
        <taxon>Streptosporangiales</taxon>
        <taxon>Streptosporangiaceae</taxon>
        <taxon>Acrocarpospora</taxon>
    </lineage>
</organism>
<evidence type="ECO:0000313" key="2">
    <source>
        <dbReference type="Proteomes" id="UP000334990"/>
    </source>
</evidence>
<reference evidence="1 2" key="1">
    <citation type="submission" date="2019-10" db="EMBL/GenBank/DDBJ databases">
        <title>Whole genome shotgun sequence of Acrocarpospora corrugata NBRC 13972.</title>
        <authorList>
            <person name="Ichikawa N."/>
            <person name="Kimura A."/>
            <person name="Kitahashi Y."/>
            <person name="Komaki H."/>
            <person name="Oguchi A."/>
        </authorList>
    </citation>
    <scope>NUCLEOTIDE SEQUENCE [LARGE SCALE GENOMIC DNA]</scope>
    <source>
        <strain evidence="1 2">NBRC 13972</strain>
    </source>
</reference>
<evidence type="ECO:0008006" key="3">
    <source>
        <dbReference type="Google" id="ProtNLM"/>
    </source>
</evidence>
<dbReference type="GO" id="GO:0016020">
    <property type="term" value="C:membrane"/>
    <property type="evidence" value="ECO:0007669"/>
    <property type="project" value="InterPro"/>
</dbReference>
<dbReference type="EMBL" id="BLAD01000046">
    <property type="protein sequence ID" value="GES00778.1"/>
    <property type="molecule type" value="Genomic_DNA"/>
</dbReference>
<dbReference type="OrthoDB" id="4350157at2"/>
<accession>A0A5M3W2G0</accession>
<dbReference type="AlphaFoldDB" id="A0A5M3W2G0"/>